<evidence type="ECO:0000259" key="2">
    <source>
        <dbReference type="Pfam" id="PF04773"/>
    </source>
</evidence>
<feature type="transmembrane region" description="Helical" evidence="1">
    <location>
        <begin position="69"/>
        <end position="90"/>
    </location>
</feature>
<reference evidence="5" key="1">
    <citation type="submission" date="2016-10" db="EMBL/GenBank/DDBJ databases">
        <authorList>
            <person name="Varghese N."/>
            <person name="Submissions S."/>
        </authorList>
    </citation>
    <scope>NUCLEOTIDE SEQUENCE [LARGE SCALE GENOMIC DNA]</scope>
    <source>
        <strain evidence="5">DSM 19110</strain>
    </source>
</reference>
<evidence type="ECO:0000313" key="5">
    <source>
        <dbReference type="Proteomes" id="UP000183200"/>
    </source>
</evidence>
<feature type="domain" description="Protein FecR C-terminal" evidence="3">
    <location>
        <begin position="314"/>
        <end position="380"/>
    </location>
</feature>
<dbReference type="GO" id="GO:0016989">
    <property type="term" value="F:sigma factor antagonist activity"/>
    <property type="evidence" value="ECO:0007669"/>
    <property type="project" value="TreeGrafter"/>
</dbReference>
<keyword evidence="1" id="KW-1133">Transmembrane helix</keyword>
<keyword evidence="1" id="KW-0812">Transmembrane</keyword>
<gene>
    <name evidence="4" type="ORF">SAMN05421820_102138</name>
</gene>
<dbReference type="InterPro" id="IPR032508">
    <property type="entry name" value="FecR_C"/>
</dbReference>
<dbReference type="PIRSF" id="PIRSF018266">
    <property type="entry name" value="FecR"/>
    <property type="match status" value="1"/>
</dbReference>
<keyword evidence="1" id="KW-0472">Membrane</keyword>
<keyword evidence="5" id="KW-1185">Reference proteome</keyword>
<dbReference type="InterPro" id="IPR006860">
    <property type="entry name" value="FecR"/>
</dbReference>
<accession>A0A1G9MWR4</accession>
<dbReference type="RefSeq" id="WP_074605056.1">
    <property type="nucleotide sequence ID" value="NZ_FNGY01000002.1"/>
</dbReference>
<organism evidence="4 5">
    <name type="scientific">Pedobacter steynii</name>
    <dbReference type="NCBI Taxonomy" id="430522"/>
    <lineage>
        <taxon>Bacteria</taxon>
        <taxon>Pseudomonadati</taxon>
        <taxon>Bacteroidota</taxon>
        <taxon>Sphingobacteriia</taxon>
        <taxon>Sphingobacteriales</taxon>
        <taxon>Sphingobacteriaceae</taxon>
        <taxon>Pedobacter</taxon>
    </lineage>
</organism>
<dbReference type="Proteomes" id="UP000183200">
    <property type="component" value="Unassembled WGS sequence"/>
</dbReference>
<dbReference type="EMBL" id="FNGY01000002">
    <property type="protein sequence ID" value="SDL78357.1"/>
    <property type="molecule type" value="Genomic_DNA"/>
</dbReference>
<proteinExistence type="predicted"/>
<dbReference type="PANTHER" id="PTHR30273">
    <property type="entry name" value="PERIPLASMIC SIGNAL SENSOR AND SIGMA FACTOR ACTIVATOR FECR-RELATED"/>
    <property type="match status" value="1"/>
</dbReference>
<protein>
    <submittedName>
        <fullName evidence="4">FecR protein</fullName>
    </submittedName>
</protein>
<dbReference type="Pfam" id="PF04773">
    <property type="entry name" value="FecR"/>
    <property type="match status" value="1"/>
</dbReference>
<dbReference type="AlphaFoldDB" id="A0A1G9MWR4"/>
<evidence type="ECO:0000256" key="1">
    <source>
        <dbReference type="SAM" id="Phobius"/>
    </source>
</evidence>
<dbReference type="OrthoDB" id="1099963at2"/>
<dbReference type="PANTHER" id="PTHR30273:SF2">
    <property type="entry name" value="PROTEIN FECR"/>
    <property type="match status" value="1"/>
</dbReference>
<dbReference type="InterPro" id="IPR012373">
    <property type="entry name" value="Ferrdict_sens_TM"/>
</dbReference>
<sequence length="382" mass="41969">MEAKELLEKYRTGNCTAAEKAIVETWYLKFEQEEGNLLSDTQLSDATDRIWNSMPIHETEVLPMRKRSLWPAIGAVAAVVLMGSLALYFFNPSRLNPSKEQLSKVNPAAQPVILPGGNKAVLTLADGKQITLDGAGNGKLAEQPGITITKTKDGQLVYTASSSAVAAKGPAMNMIATPKGGQYQVNLPDGTKVWLNAASSLRYPTAFTAGVRQVSLTGEAYFEVAKVRTEMPFKVLTTTQTVEVLGTHFNVNSYTDEPAIKTTLLEGAVKVMSPSAAVKELILKPGQQSVLRGDRLNVAEVNEDEVIAWKNGMFRFRDADLQTVMRSVARWYDVQVNYEGTLPVRQFSGEIHRNINLSEVLDILSFFKVHFRVDGKTITVTK</sequence>
<evidence type="ECO:0000259" key="3">
    <source>
        <dbReference type="Pfam" id="PF16344"/>
    </source>
</evidence>
<feature type="domain" description="FecR protein" evidence="2">
    <location>
        <begin position="175"/>
        <end position="270"/>
    </location>
</feature>
<name>A0A1G9MWR4_9SPHI</name>
<dbReference type="Gene3D" id="2.60.120.1440">
    <property type="match status" value="1"/>
</dbReference>
<dbReference type="Gene3D" id="3.55.50.30">
    <property type="match status" value="1"/>
</dbReference>
<dbReference type="Pfam" id="PF16344">
    <property type="entry name" value="FecR_C"/>
    <property type="match status" value="1"/>
</dbReference>
<evidence type="ECO:0000313" key="4">
    <source>
        <dbReference type="EMBL" id="SDL78357.1"/>
    </source>
</evidence>